<dbReference type="AlphaFoldDB" id="A0A916JS66"/>
<name>A0A916JS66_9BURK</name>
<gene>
    <name evidence="1" type="ORF">MYVALT_C_00190</name>
</gene>
<organism evidence="1 2">
    <name type="scientific">Candidatus Vallotiella hemipterorum</name>
    <dbReference type="NCBI Taxonomy" id="1177213"/>
    <lineage>
        <taxon>Bacteria</taxon>
        <taxon>Pseudomonadati</taxon>
        <taxon>Pseudomonadota</taxon>
        <taxon>Betaproteobacteria</taxon>
        <taxon>Burkholderiales</taxon>
        <taxon>Burkholderiaceae</taxon>
        <taxon>Candidatus Vallotiella</taxon>
    </lineage>
</organism>
<dbReference type="Proteomes" id="UP000693996">
    <property type="component" value="Chromosome"/>
</dbReference>
<reference evidence="1" key="1">
    <citation type="submission" date="2021-06" db="EMBL/GenBank/DDBJ databases">
        <authorList>
            <person name="Szabo G."/>
        </authorList>
    </citation>
    <scope>NUCLEOTIDE SEQUENCE</scope>
    <source>
        <strain evidence="1">MYVALT</strain>
    </source>
</reference>
<dbReference type="RefSeq" id="WP_216796642.1">
    <property type="nucleotide sequence ID" value="NZ_OU343031.1"/>
</dbReference>
<evidence type="ECO:0000313" key="1">
    <source>
        <dbReference type="EMBL" id="CAG7599083.1"/>
    </source>
</evidence>
<protein>
    <submittedName>
        <fullName evidence="1">Uncharacterized protein</fullName>
    </submittedName>
</protein>
<evidence type="ECO:0000313" key="2">
    <source>
        <dbReference type="Proteomes" id="UP000693996"/>
    </source>
</evidence>
<proteinExistence type="predicted"/>
<keyword evidence="2" id="KW-1185">Reference proteome</keyword>
<dbReference type="EMBL" id="OU343031">
    <property type="protein sequence ID" value="CAG7599083.1"/>
    <property type="molecule type" value="Genomic_DNA"/>
</dbReference>
<accession>A0A916JS66</accession>
<dbReference type="KEGG" id="vtr:MYVALT_C_00190"/>
<sequence>MKPFHTAPGAIPRVANRVETLLLAAALVFTTRIAAAVNVLQLYAVPTETAATSQDVYETIIFSNMKIISRAISAQYFAFLNNIQRVQLDILLQEKFEQHIDYQISRSWQTIQALSLSKLWYTPLDKRVTRCLAAGS</sequence>